<feature type="domain" description="(S)-ureidoglycine aminohydrolase cupin" evidence="1">
    <location>
        <begin position="47"/>
        <end position="91"/>
    </location>
</feature>
<organism evidence="2 3">
    <name type="scientific">Candidatus Woesebacteria bacterium GW2011_GWA2_33_28</name>
    <dbReference type="NCBI Taxonomy" id="1618561"/>
    <lineage>
        <taxon>Bacteria</taxon>
        <taxon>Candidatus Woeseibacteriota</taxon>
    </lineage>
</organism>
<evidence type="ECO:0000313" key="2">
    <source>
        <dbReference type="EMBL" id="KKP46100.1"/>
    </source>
</evidence>
<dbReference type="InterPro" id="IPR014710">
    <property type="entry name" value="RmlC-like_jellyroll"/>
</dbReference>
<evidence type="ECO:0000259" key="1">
    <source>
        <dbReference type="Pfam" id="PF05899"/>
    </source>
</evidence>
<dbReference type="AlphaFoldDB" id="A0A0G0C4G4"/>
<protein>
    <recommendedName>
        <fullName evidence="1">(S)-ureidoglycine aminohydrolase cupin domain-containing protein</fullName>
    </recommendedName>
</protein>
<evidence type="ECO:0000313" key="3">
    <source>
        <dbReference type="Proteomes" id="UP000033995"/>
    </source>
</evidence>
<dbReference type="Pfam" id="PF05899">
    <property type="entry name" value="Cupin_3"/>
    <property type="match status" value="1"/>
</dbReference>
<reference evidence="2 3" key="1">
    <citation type="journal article" date="2015" name="Nature">
        <title>rRNA introns, odd ribosomes, and small enigmatic genomes across a large radiation of phyla.</title>
        <authorList>
            <person name="Brown C.T."/>
            <person name="Hug L.A."/>
            <person name="Thomas B.C."/>
            <person name="Sharon I."/>
            <person name="Castelle C.J."/>
            <person name="Singh A."/>
            <person name="Wilkins M.J."/>
            <person name="Williams K.H."/>
            <person name="Banfield J.F."/>
        </authorList>
    </citation>
    <scope>NUCLEOTIDE SEQUENCE [LARGE SCALE GENOMIC DNA]</scope>
</reference>
<dbReference type="InterPro" id="IPR008579">
    <property type="entry name" value="UGlyAH_Cupin_dom"/>
</dbReference>
<dbReference type="SUPFAM" id="SSF51182">
    <property type="entry name" value="RmlC-like cupins"/>
    <property type="match status" value="1"/>
</dbReference>
<dbReference type="Gene3D" id="2.60.120.10">
    <property type="entry name" value="Jelly Rolls"/>
    <property type="match status" value="1"/>
</dbReference>
<dbReference type="InterPro" id="IPR011051">
    <property type="entry name" value="RmlC_Cupin_sf"/>
</dbReference>
<dbReference type="Proteomes" id="UP000033995">
    <property type="component" value="Unassembled WGS sequence"/>
</dbReference>
<comment type="caution">
    <text evidence="2">The sequence shown here is derived from an EMBL/GenBank/DDBJ whole genome shotgun (WGS) entry which is preliminary data.</text>
</comment>
<dbReference type="EMBL" id="LBOZ01000014">
    <property type="protein sequence ID" value="KKP46100.1"/>
    <property type="molecule type" value="Genomic_DNA"/>
</dbReference>
<gene>
    <name evidence="2" type="ORF">UR38_C0014G0005</name>
</gene>
<sequence length="117" mass="13705">MKFITKKQSKEFKNSETCIAIEYPIDDKDINIAVIKLKNDRYPAKGWAINEKCKEMSYIVRGRVELVTENESVELQEGDVAFIEVNEKYYWFGDCEMVMPCTPAWYPEQHKIIEASL</sequence>
<name>A0A0G0C4G4_9BACT</name>
<proteinExistence type="predicted"/>
<accession>A0A0G0C4G4</accession>